<dbReference type="Proteomes" id="UP001054902">
    <property type="component" value="Unassembled WGS sequence"/>
</dbReference>
<gene>
    <name evidence="2" type="ORF">CTEN210_07944</name>
</gene>
<evidence type="ECO:0000256" key="1">
    <source>
        <dbReference type="SAM" id="MobiDB-lite"/>
    </source>
</evidence>
<protein>
    <recommendedName>
        <fullName evidence="4">SAP domain-containing protein</fullName>
    </recommendedName>
</protein>
<evidence type="ECO:0008006" key="4">
    <source>
        <dbReference type="Google" id="ProtNLM"/>
    </source>
</evidence>
<feature type="region of interest" description="Disordered" evidence="1">
    <location>
        <begin position="114"/>
        <end position="134"/>
    </location>
</feature>
<proteinExistence type="predicted"/>
<evidence type="ECO:0000313" key="3">
    <source>
        <dbReference type="Proteomes" id="UP001054902"/>
    </source>
</evidence>
<keyword evidence="3" id="KW-1185">Reference proteome</keyword>
<dbReference type="EMBL" id="BLLK01000045">
    <property type="protein sequence ID" value="GFH51468.1"/>
    <property type="molecule type" value="Genomic_DNA"/>
</dbReference>
<comment type="caution">
    <text evidence="2">The sequence shown here is derived from an EMBL/GenBank/DDBJ whole genome shotgun (WGS) entry which is preliminary data.</text>
</comment>
<name>A0AAD3H661_9STRA</name>
<evidence type="ECO:0000313" key="2">
    <source>
        <dbReference type="EMBL" id="GFH51468.1"/>
    </source>
</evidence>
<sequence length="198" mass="22350">MVTLNKDSIDKLDYNELRKACKDAGVNGKGTIEELKSRLLMSQKEEKVKSAAKRPQKHKGFEKFQYRDIQATCTKYNINGKGPRETLIKRLKDNGITPDQVLPATPGKKIVVIDSDSDDSNSEPEETEEDDFDKIVKAAEADAKQQKDWSRKSGDNKSESFLSKAYASFTGIFSFGFGTKRKTETIHIDEKPVKRVKK</sequence>
<reference evidence="2 3" key="1">
    <citation type="journal article" date="2021" name="Sci. Rep.">
        <title>The genome of the diatom Chaetoceros tenuissimus carries an ancient integrated fragment of an extant virus.</title>
        <authorList>
            <person name="Hongo Y."/>
            <person name="Kimura K."/>
            <person name="Takaki Y."/>
            <person name="Yoshida Y."/>
            <person name="Baba S."/>
            <person name="Kobayashi G."/>
            <person name="Nagasaki K."/>
            <person name="Hano T."/>
            <person name="Tomaru Y."/>
        </authorList>
    </citation>
    <scope>NUCLEOTIDE SEQUENCE [LARGE SCALE GENOMIC DNA]</scope>
    <source>
        <strain evidence="2 3">NIES-3715</strain>
    </source>
</reference>
<feature type="compositionally biased region" description="Acidic residues" evidence="1">
    <location>
        <begin position="115"/>
        <end position="132"/>
    </location>
</feature>
<accession>A0AAD3H661</accession>
<organism evidence="2 3">
    <name type="scientific">Chaetoceros tenuissimus</name>
    <dbReference type="NCBI Taxonomy" id="426638"/>
    <lineage>
        <taxon>Eukaryota</taxon>
        <taxon>Sar</taxon>
        <taxon>Stramenopiles</taxon>
        <taxon>Ochrophyta</taxon>
        <taxon>Bacillariophyta</taxon>
        <taxon>Coscinodiscophyceae</taxon>
        <taxon>Chaetocerotophycidae</taxon>
        <taxon>Chaetocerotales</taxon>
        <taxon>Chaetocerotaceae</taxon>
        <taxon>Chaetoceros</taxon>
    </lineage>
</organism>
<dbReference type="AlphaFoldDB" id="A0AAD3H661"/>